<name>A0AAE5WWZ1_9BRAD</name>
<sequence length="327" mass="37532">MAKQTREQRIELARTRLIRVVSSHSVATMRTLEMKISDAGPFNQRIDPHILTEARNQLLAESILQRRQPGVGKPTYFFLGNTAWEGHADRYAVLDAIQTELAQQAVTMRTGQALEIAVFRTMTAAQQNFFGRFLDLTKHGDDQLYRKVEPPNYIGDNVMPDDRLLDFMVCHGGVWAGIECKNVREWLYPDRREVKDLLDKAVALNCVPVLIARRIHPSTFLLFNKCGIIIHQTYNQRLANADADLAARARAKDTLGYFDMKLGNDPDDRLTKFLTINLPAVLPEARQKFEEYYDLLWEYAFNGMSYEAFAARVRRRYNGGPEDFDPD</sequence>
<dbReference type="EMBL" id="RDQZ01000022">
    <property type="protein sequence ID" value="RXH09996.1"/>
    <property type="molecule type" value="Genomic_DNA"/>
</dbReference>
<organism evidence="1 3">
    <name type="scientific">Bradyrhizobium guangzhouense</name>
    <dbReference type="NCBI Taxonomy" id="1325095"/>
    <lineage>
        <taxon>Bacteria</taxon>
        <taxon>Pseudomonadati</taxon>
        <taxon>Pseudomonadota</taxon>
        <taxon>Alphaproteobacteria</taxon>
        <taxon>Hyphomicrobiales</taxon>
        <taxon>Nitrobacteraceae</taxon>
        <taxon>Bradyrhizobium</taxon>
    </lineage>
</organism>
<keyword evidence="4" id="KW-1185">Reference proteome</keyword>
<dbReference type="Proteomes" id="UP000290401">
    <property type="component" value="Unassembled WGS sequence"/>
</dbReference>
<gene>
    <name evidence="2" type="ORF">EAS56_23905</name>
    <name evidence="1" type="ORF">XH91_03075</name>
</gene>
<protein>
    <submittedName>
        <fullName evidence="1">Uncharacterized protein</fullName>
    </submittedName>
</protein>
<dbReference type="EMBL" id="CP030053">
    <property type="protein sequence ID" value="QAU44435.1"/>
    <property type="molecule type" value="Genomic_DNA"/>
</dbReference>
<evidence type="ECO:0000313" key="3">
    <source>
        <dbReference type="Proteomes" id="UP000288972"/>
    </source>
</evidence>
<accession>A0AAE5WWZ1</accession>
<evidence type="ECO:0000313" key="2">
    <source>
        <dbReference type="EMBL" id="RXH09996.1"/>
    </source>
</evidence>
<reference evidence="1 3" key="1">
    <citation type="submission" date="2018-06" db="EMBL/GenBank/DDBJ databases">
        <title>Comparative genomics of rhizobia nodulating Arachis hypogaea in China.</title>
        <authorList>
            <person name="Li Y."/>
        </authorList>
    </citation>
    <scope>NUCLEOTIDE SEQUENCE [LARGE SCALE GENOMIC DNA]</scope>
    <source>
        <strain evidence="1 3">CCBAU 51670</strain>
    </source>
</reference>
<reference evidence="2 4" key="2">
    <citation type="submission" date="2018-10" db="EMBL/GenBank/DDBJ databases">
        <title>Bradyrhizobium sp. nov., effective nodules isolated from peanut in China.</title>
        <authorList>
            <person name="Li Y."/>
        </authorList>
    </citation>
    <scope>NUCLEOTIDE SEQUENCE [LARGE SCALE GENOMIC DNA]</scope>
    <source>
        <strain evidence="2 4">CCBAU 53426</strain>
    </source>
</reference>
<proteinExistence type="predicted"/>
<evidence type="ECO:0000313" key="1">
    <source>
        <dbReference type="EMBL" id="QAU44435.1"/>
    </source>
</evidence>
<dbReference type="AlphaFoldDB" id="A0AAE5WWZ1"/>
<evidence type="ECO:0000313" key="4">
    <source>
        <dbReference type="Proteomes" id="UP000290401"/>
    </source>
</evidence>
<dbReference type="RefSeq" id="WP_128949217.1">
    <property type="nucleotide sequence ID" value="NZ_CP030053.1"/>
</dbReference>
<dbReference type="KEGG" id="bgz:XH91_03075"/>
<dbReference type="Proteomes" id="UP000288972">
    <property type="component" value="Chromosome"/>
</dbReference>